<reference evidence="1 2" key="1">
    <citation type="submission" date="2019-03" db="EMBL/GenBank/DDBJ databases">
        <title>Genomic Encyclopedia of Type Strains, Phase IV (KMG-IV): sequencing the most valuable type-strain genomes for metagenomic binning, comparative biology and taxonomic classification.</title>
        <authorList>
            <person name="Goeker M."/>
        </authorList>
    </citation>
    <scope>NUCLEOTIDE SEQUENCE [LARGE SCALE GENOMIC DNA]</scope>
    <source>
        <strain evidence="1 2">DSM 101483</strain>
    </source>
</reference>
<accession>A0AA94PP99</accession>
<gene>
    <name evidence="1" type="ORF">EDC59_101356</name>
</gene>
<protein>
    <submittedName>
        <fullName evidence="1">Uncharacterized protein</fullName>
    </submittedName>
</protein>
<sequence length="36" mass="4147">MKKVLTRVLRAWSPLAAWTGCIHRGESGELRFTLFD</sequence>
<dbReference type="PROSITE" id="PS51257">
    <property type="entry name" value="PROKAR_LIPOPROTEIN"/>
    <property type="match status" value="1"/>
</dbReference>
<comment type="caution">
    <text evidence="1">The sequence shown here is derived from an EMBL/GenBank/DDBJ whole genome shotgun (WGS) entry which is preliminary data.</text>
</comment>
<name>A0AA94PP99_9BACT</name>
<proteinExistence type="predicted"/>
<dbReference type="Proteomes" id="UP000295506">
    <property type="component" value="Unassembled WGS sequence"/>
</dbReference>
<dbReference type="AlphaFoldDB" id="A0AA94PP99"/>
<dbReference type="EMBL" id="SOBK01000001">
    <property type="protein sequence ID" value="TDT91953.1"/>
    <property type="molecule type" value="Genomic_DNA"/>
</dbReference>
<evidence type="ECO:0000313" key="2">
    <source>
        <dbReference type="Proteomes" id="UP000295506"/>
    </source>
</evidence>
<organism evidence="1 2">
    <name type="scientific">Pseudodesulfovibrio indicus</name>
    <dbReference type="NCBI Taxonomy" id="1716143"/>
    <lineage>
        <taxon>Bacteria</taxon>
        <taxon>Pseudomonadati</taxon>
        <taxon>Thermodesulfobacteriota</taxon>
        <taxon>Desulfovibrionia</taxon>
        <taxon>Desulfovibrionales</taxon>
        <taxon>Desulfovibrionaceae</taxon>
    </lineage>
</organism>
<evidence type="ECO:0000313" key="1">
    <source>
        <dbReference type="EMBL" id="TDT91953.1"/>
    </source>
</evidence>